<dbReference type="InterPro" id="IPR015943">
    <property type="entry name" value="WD40/YVTN_repeat-like_dom_sf"/>
</dbReference>
<accession>A0ABV4CS61</accession>
<dbReference type="Proteomes" id="UP001564626">
    <property type="component" value="Unassembled WGS sequence"/>
</dbReference>
<dbReference type="InterPro" id="IPR011047">
    <property type="entry name" value="Quinoprotein_ADH-like_sf"/>
</dbReference>
<feature type="transmembrane region" description="Helical" evidence="1">
    <location>
        <begin position="12"/>
        <end position="31"/>
    </location>
</feature>
<dbReference type="SUPFAM" id="SSF50998">
    <property type="entry name" value="Quinoprotein alcohol dehydrogenase-like"/>
    <property type="match status" value="1"/>
</dbReference>
<keyword evidence="3" id="KW-1185">Reference proteome</keyword>
<reference evidence="2 3" key="1">
    <citation type="submission" date="2024-08" db="EMBL/GenBank/DDBJ databases">
        <title>Genome mining of Saccharopolyspora cebuensis PGLac3 from Nigerian medicinal plant.</title>
        <authorList>
            <person name="Ezeobiora C.E."/>
            <person name="Igbokwe N.H."/>
            <person name="Amin D.H."/>
            <person name="Mendie U.E."/>
        </authorList>
    </citation>
    <scope>NUCLEOTIDE SEQUENCE [LARGE SCALE GENOMIC DNA]</scope>
    <source>
        <strain evidence="2 3">PGLac3</strain>
    </source>
</reference>
<name>A0ABV4CS61_9PSEU</name>
<proteinExistence type="predicted"/>
<evidence type="ECO:0000313" key="2">
    <source>
        <dbReference type="EMBL" id="MEY8043544.1"/>
    </source>
</evidence>
<sequence>MVRPERRRRSDLVTAVVLVVLVVAGGATLWLRSDARATVSDTAAEPLPELPAATDVPAALQEAWRAPSPVTPQPVVTDSAVVTGRGGEVLGHDPLTGEVRWRYARDLPLCTIGAEWDRALAVHRKSHNCSEVTSLRGATGERGPQRNSDAEFGTRLLGDGTYVTATGTESVETWRSDLVRTQQYGIPPALKNPDNNIERPECSYSSVAAGESRVAVVEECPREPGDRITVLEAKPEDDEEPEVLLTRALGGEHASVVAVTETRVAVAERDRGEVVVYNFGGIVTGSFPVRFGEPDTSGNVTVERVDTGDGERSRLFWHTGVDTVALDPLNLMPVWTAPDALGPGVDHGGHRLVPVPGGLLVLDPVNGARQGFLPVDRGDHRGPVRLSPVGQVLLEQRGDTLVALRPR</sequence>
<protein>
    <recommendedName>
        <fullName evidence="4">PQQ-like domain-containing protein</fullName>
    </recommendedName>
</protein>
<evidence type="ECO:0000313" key="3">
    <source>
        <dbReference type="Proteomes" id="UP001564626"/>
    </source>
</evidence>
<keyword evidence="1" id="KW-0472">Membrane</keyword>
<dbReference type="EMBL" id="JBGEHV010000104">
    <property type="protein sequence ID" value="MEY8043544.1"/>
    <property type="molecule type" value="Genomic_DNA"/>
</dbReference>
<dbReference type="RefSeq" id="WP_345356429.1">
    <property type="nucleotide sequence ID" value="NZ_BAABII010000002.1"/>
</dbReference>
<evidence type="ECO:0008006" key="4">
    <source>
        <dbReference type="Google" id="ProtNLM"/>
    </source>
</evidence>
<dbReference type="Gene3D" id="2.130.10.10">
    <property type="entry name" value="YVTN repeat-like/Quinoprotein amine dehydrogenase"/>
    <property type="match status" value="1"/>
</dbReference>
<evidence type="ECO:0000256" key="1">
    <source>
        <dbReference type="SAM" id="Phobius"/>
    </source>
</evidence>
<gene>
    <name evidence="2" type="ORF">AB8O55_29410</name>
</gene>
<keyword evidence="1" id="KW-1133">Transmembrane helix</keyword>
<comment type="caution">
    <text evidence="2">The sequence shown here is derived from an EMBL/GenBank/DDBJ whole genome shotgun (WGS) entry which is preliminary data.</text>
</comment>
<keyword evidence="1" id="KW-0812">Transmembrane</keyword>
<organism evidence="2 3">
    <name type="scientific">Saccharopolyspora cebuensis</name>
    <dbReference type="NCBI Taxonomy" id="418759"/>
    <lineage>
        <taxon>Bacteria</taxon>
        <taxon>Bacillati</taxon>
        <taxon>Actinomycetota</taxon>
        <taxon>Actinomycetes</taxon>
        <taxon>Pseudonocardiales</taxon>
        <taxon>Pseudonocardiaceae</taxon>
        <taxon>Saccharopolyspora</taxon>
    </lineage>
</organism>